<dbReference type="Proteomes" id="UP000695000">
    <property type="component" value="Unplaced"/>
</dbReference>
<dbReference type="InterPro" id="IPR020471">
    <property type="entry name" value="AKR"/>
</dbReference>
<proteinExistence type="predicted"/>
<feature type="domain" description="NADP-dependent oxidoreductase" evidence="1">
    <location>
        <begin position="17"/>
        <end position="302"/>
    </location>
</feature>
<keyword evidence="2" id="KW-1185">Reference proteome</keyword>
<dbReference type="PIRSF" id="PIRSF000097">
    <property type="entry name" value="AKR"/>
    <property type="match status" value="1"/>
</dbReference>
<evidence type="ECO:0000313" key="3">
    <source>
        <dbReference type="RefSeq" id="XP_017784077.1"/>
    </source>
</evidence>
<dbReference type="InterPro" id="IPR018170">
    <property type="entry name" value="Aldo/ket_reductase_CS"/>
</dbReference>
<evidence type="ECO:0000313" key="2">
    <source>
        <dbReference type="Proteomes" id="UP000695000"/>
    </source>
</evidence>
<dbReference type="PRINTS" id="PR00069">
    <property type="entry name" value="ALDKETRDTASE"/>
</dbReference>
<dbReference type="SUPFAM" id="SSF51430">
    <property type="entry name" value="NAD(P)-linked oxidoreductase"/>
    <property type="match status" value="1"/>
</dbReference>
<dbReference type="PROSITE" id="PS00062">
    <property type="entry name" value="ALDOKETO_REDUCTASE_2"/>
    <property type="match status" value="1"/>
</dbReference>
<organism evidence="2 3">
    <name type="scientific">Nicrophorus vespilloides</name>
    <name type="common">Boreal carrion beetle</name>
    <dbReference type="NCBI Taxonomy" id="110193"/>
    <lineage>
        <taxon>Eukaryota</taxon>
        <taxon>Metazoa</taxon>
        <taxon>Ecdysozoa</taxon>
        <taxon>Arthropoda</taxon>
        <taxon>Hexapoda</taxon>
        <taxon>Insecta</taxon>
        <taxon>Pterygota</taxon>
        <taxon>Neoptera</taxon>
        <taxon>Endopterygota</taxon>
        <taxon>Coleoptera</taxon>
        <taxon>Polyphaga</taxon>
        <taxon>Staphyliniformia</taxon>
        <taxon>Silphidae</taxon>
        <taxon>Nicrophorinae</taxon>
        <taxon>Nicrophorus</taxon>
    </lineage>
</organism>
<name>A0ABM1NB77_NICVS</name>
<accession>A0ABM1NB77</accession>
<dbReference type="PANTHER" id="PTHR11732">
    <property type="entry name" value="ALDO/KETO REDUCTASE"/>
    <property type="match status" value="1"/>
</dbReference>
<protein>
    <submittedName>
        <fullName evidence="3">Alcohol dehydrogenase [NADP(+)]-like</fullName>
    </submittedName>
</protein>
<dbReference type="GeneID" id="108567875"/>
<dbReference type="InterPro" id="IPR036812">
    <property type="entry name" value="NAD(P)_OxRdtase_dom_sf"/>
</dbReference>
<gene>
    <name evidence="3" type="primary">LOC108567875</name>
</gene>
<dbReference type="InterPro" id="IPR023210">
    <property type="entry name" value="NADP_OxRdtase_dom"/>
</dbReference>
<dbReference type="PROSITE" id="PS00798">
    <property type="entry name" value="ALDOKETO_REDUCTASE_1"/>
    <property type="match status" value="1"/>
</dbReference>
<dbReference type="Gene3D" id="3.20.20.100">
    <property type="entry name" value="NADP-dependent oxidoreductase domain"/>
    <property type="match status" value="1"/>
</dbReference>
<dbReference type="RefSeq" id="XP_017784077.1">
    <property type="nucleotide sequence ID" value="XM_017928588.1"/>
</dbReference>
<sequence>MQCVNLSGSNEQMPIVGLGTWQATPEEIENIIDIALESGYRHIDTAFVYNNEEAIGNALKRWIEGGKIKREELFVTTKLPVFGNRAADVENFLRISLNRLKLTYVDLYLIHLPFALFCDKEILQPAKNEDGSVIIDFENDNLATWKVMEEQVRKGLVKAIGLSNFNENQVKEIYDLAAIKPAVLQIEMHAYLQQPNIVEVCNKLNIAITAYSPLGSPGAQRHFLTKYDYKIEDFPDLLHDPLILTLSDKYKKSVGQILLKHLAQKGIIVIPKSSNPQRIKDNIDVFGFMLEDEDIAKIDKLDKGEKGRIFNFLFFKDVDKHPQYPFKY</sequence>
<evidence type="ECO:0000259" key="1">
    <source>
        <dbReference type="Pfam" id="PF00248"/>
    </source>
</evidence>
<reference evidence="3" key="1">
    <citation type="submission" date="2025-08" db="UniProtKB">
        <authorList>
            <consortium name="RefSeq"/>
        </authorList>
    </citation>
    <scope>IDENTIFICATION</scope>
    <source>
        <tissue evidence="3">Whole Larva</tissue>
    </source>
</reference>
<dbReference type="Pfam" id="PF00248">
    <property type="entry name" value="Aldo_ket_red"/>
    <property type="match status" value="1"/>
</dbReference>